<evidence type="ECO:0000256" key="4">
    <source>
        <dbReference type="ARBA" id="ARBA00023136"/>
    </source>
</evidence>
<feature type="transmembrane region" description="Helical" evidence="8">
    <location>
        <begin position="1341"/>
        <end position="1358"/>
    </location>
</feature>
<comment type="caution">
    <text evidence="10">The sequence shown here is derived from an EMBL/GenBank/DDBJ whole genome shotgun (WGS) entry which is preliminary data.</text>
</comment>
<gene>
    <name evidence="10" type="ORF">PSON_ATCC_30995.1.T0630200</name>
</gene>
<feature type="transmembrane region" description="Helical" evidence="8">
    <location>
        <begin position="1015"/>
        <end position="1038"/>
    </location>
</feature>
<evidence type="ECO:0000256" key="6">
    <source>
        <dbReference type="SAM" id="Coils"/>
    </source>
</evidence>
<evidence type="ECO:0000313" key="11">
    <source>
        <dbReference type="Proteomes" id="UP000692954"/>
    </source>
</evidence>
<dbReference type="GO" id="GO:0005254">
    <property type="term" value="F:chloride channel activity"/>
    <property type="evidence" value="ECO:0007669"/>
    <property type="project" value="TreeGrafter"/>
</dbReference>
<evidence type="ECO:0000259" key="9">
    <source>
        <dbReference type="Pfam" id="PF04547"/>
    </source>
</evidence>
<feature type="domain" description="Anoctamin transmembrane" evidence="9">
    <location>
        <begin position="860"/>
        <end position="1374"/>
    </location>
</feature>
<feature type="region of interest" description="Disordered" evidence="7">
    <location>
        <begin position="1"/>
        <end position="34"/>
    </location>
</feature>
<evidence type="ECO:0000256" key="1">
    <source>
        <dbReference type="ARBA" id="ARBA00004141"/>
    </source>
</evidence>
<dbReference type="InterPro" id="IPR049452">
    <property type="entry name" value="Anoctamin_TM"/>
</dbReference>
<evidence type="ECO:0000256" key="8">
    <source>
        <dbReference type="SAM" id="Phobius"/>
    </source>
</evidence>
<sequence length="1772" mass="211194">MSLQQKSSWAQYNSPNIQQPNSPYSEQLSRKDQIEEQQDVIEEKYFVKKVGSNQNQRFESDFTVQDQDKRNILHQTALRQDARILELLILDYQNLLKENKKQERLRNKRRISSIQNDENDENDDEQIIEIDFDIEDYQFSEIQDQVKKYVQQPDIFGCTPIQICCFLNDSKKNQNRQECLKILIENGSDVNEVNPHNQWRPLHWCSFYGDKSSVQLLLQNKAYSFLCDNNGFYPIDLSGKNKHVQVLEILIENLVDFLSDCQLFWNDQLRGKKEDEFIEFQEICLKYEAELQNPLLYTKILFWCCKFEFNRFIIKILQSLPRIYIMYPIKSLDSQTCLHACCSSNNSEALKMIIKFEILDLSKMKPESGQSKKQLKKELRRQEYFCKPMNQYLEQITKNEIHGINLILQKKDTQIYKERYYHELQRYLQQDQIYKQELAKINYLILKLKDLETYGLAKQLFCRNVLNINVKDNHGNTPLHLASLNGDQKIIKFLLNKYADPEAENNEFFRAKQLTRDFATQLYYDGLIKKQKYMIGQSQLLQSFELIFSKHRQKKSKISTNFEDQYNLTENIKQKSKYYRMQLKTRKQGKISSQKKKQKDISKFDQFETPDLRTSTGKEKSNLIIKPKKTKIPTNKIIPLDLDPQTTNKKKPRNQYDQVEQLMLFSIQLFVPDLVIKFDQSVQVNIMDYLTLNKSSKSDEQKKLIEQQINFQIDLLSKAEFEIYMMKSFISEDYIYLMLRIKEEKLEKLAQEMEMQIKLIDSYDLEQFKIKQRNQFEPFRSSQRQKIVYEHLRKSINLESLLKSKLIHSCYAMHTSGGIQIVKKEWQKLFYGIIPQPICQIKDYLSEGKGRNFTSLTTMRLYFGEQISFFFAWISYLTCFSLIIAIPGLILQIYVIIYDFQSEILPYWVLIVTIWSTVQTELWKRKTSEINTRWGCIDQMLQAESSYYEGPLKDKFSGDEEINNISKKLTKHQQITKMAAYFAIFLVLLAVFLFGSFAIVYGIDLLRRDVQSYKGVVFLLGALQAISIQILNILFHYFSKWYADQENHKFELSYEKSLIYKNVFFRFINSYMPLVYIIVTGQDYGLEDIFYFLIPLVLVKKAYYILIDFLIPALFIRAKIRIYFQKVKEAYQTQKEKRKNNNKQLNYLDEIEQFWIYDEFKKNYNIQNQSQEDMIEISFLESASRTVLKVESEEIIAEKLLEQIQNQKLIYQPFETKIDTDAIELNSFKEDFGGTLDYFMEAVTDYGYFILFSAAFPIGPFIGIIINIVEIQMKLYKLIYMTKRIKSERMPGIGQWLNILEFLSAIGVFTNFVLLYFKHKDATLKMFTNDINQIKDYDLELWYFISCVIAVTLIKILVRELIPDRPDWVIEEIDKINHRELVEQQEKAKQKLKEMQELLLHLRDENTKLEKETDEQENKSQFEMKQLDAEINKLELQFQNISRYKKIDKIIITEYDMIVLNVLKNRYYQFDNILLTKRLLQLIEMRSCIIQVCQECGKSPAILECLECQENFCAQCYQKFHSIIRQMQHQVKLNVKKNQILEQIELNVVQIEKVQKQVTTELQKQLKKQIEVAHPKRNWKKIEYFYIPLQLQSGQPKLNDLYKEFGDFYIKSTGLEFRDFTISIEKILPVKDVRIVDDPTLRIEDKIFLNRIAFQLFSKKKDSAEIQQFLKQCQILQTGQLEQRIFMFFDFIDINEDEQIQKSELESLFLVSFVQDVRTNKRVYEIVDQFFTNNTQVRLKRDISQEFFNKMNRSEEFRTFLEALLQVQSVKC</sequence>
<accession>A0A8S1NS43</accession>
<dbReference type="Pfam" id="PF04547">
    <property type="entry name" value="Anoctamin"/>
    <property type="match status" value="1"/>
</dbReference>
<evidence type="ECO:0000256" key="3">
    <source>
        <dbReference type="ARBA" id="ARBA00022989"/>
    </source>
</evidence>
<organism evidence="10 11">
    <name type="scientific">Paramecium sonneborni</name>
    <dbReference type="NCBI Taxonomy" id="65129"/>
    <lineage>
        <taxon>Eukaryota</taxon>
        <taxon>Sar</taxon>
        <taxon>Alveolata</taxon>
        <taxon>Ciliophora</taxon>
        <taxon>Intramacronucleata</taxon>
        <taxon>Oligohymenophorea</taxon>
        <taxon>Peniculida</taxon>
        <taxon>Parameciidae</taxon>
        <taxon>Paramecium</taxon>
    </lineage>
</organism>
<feature type="transmembrane region" description="Helical" evidence="8">
    <location>
        <begin position="869"/>
        <end position="898"/>
    </location>
</feature>
<evidence type="ECO:0000256" key="7">
    <source>
        <dbReference type="SAM" id="MobiDB-lite"/>
    </source>
</evidence>
<keyword evidence="6" id="KW-0175">Coiled coil</keyword>
<feature type="transmembrane region" description="Helical" evidence="8">
    <location>
        <begin position="1059"/>
        <end position="1079"/>
    </location>
</feature>
<reference evidence="10" key="1">
    <citation type="submission" date="2021-01" db="EMBL/GenBank/DDBJ databases">
        <authorList>
            <consortium name="Genoscope - CEA"/>
            <person name="William W."/>
        </authorList>
    </citation>
    <scope>NUCLEOTIDE SEQUENCE</scope>
</reference>
<dbReference type="OrthoDB" id="295848at2759"/>
<keyword evidence="4 8" id="KW-0472">Membrane</keyword>
<keyword evidence="3 8" id="KW-1133">Transmembrane helix</keyword>
<evidence type="ECO:0000256" key="5">
    <source>
        <dbReference type="PROSITE-ProRule" id="PRU00023"/>
    </source>
</evidence>
<keyword evidence="5" id="KW-0040">ANK repeat</keyword>
<feature type="transmembrane region" description="Helical" evidence="8">
    <location>
        <begin position="1091"/>
        <end position="1116"/>
    </location>
</feature>
<dbReference type="PROSITE" id="PS50297">
    <property type="entry name" value="ANK_REP_REGION"/>
    <property type="match status" value="1"/>
</dbReference>
<protein>
    <recommendedName>
        <fullName evidence="9">Anoctamin transmembrane domain-containing protein</fullName>
    </recommendedName>
</protein>
<feature type="coiled-coil region" evidence="6">
    <location>
        <begin position="1375"/>
        <end position="1444"/>
    </location>
</feature>
<evidence type="ECO:0000313" key="10">
    <source>
        <dbReference type="EMBL" id="CAD8095052.1"/>
    </source>
</evidence>
<feature type="compositionally biased region" description="Polar residues" evidence="7">
    <location>
        <begin position="1"/>
        <end position="27"/>
    </location>
</feature>
<name>A0A8S1NS43_9CILI</name>
<feature type="transmembrane region" description="Helical" evidence="8">
    <location>
        <begin position="1296"/>
        <end position="1317"/>
    </location>
</feature>
<dbReference type="PROSITE" id="PS50088">
    <property type="entry name" value="ANK_REPEAT"/>
    <property type="match status" value="1"/>
</dbReference>
<feature type="transmembrane region" description="Helical" evidence="8">
    <location>
        <begin position="978"/>
        <end position="1003"/>
    </location>
</feature>
<evidence type="ECO:0000256" key="2">
    <source>
        <dbReference type="ARBA" id="ARBA00022692"/>
    </source>
</evidence>
<keyword evidence="11" id="KW-1185">Reference proteome</keyword>
<dbReference type="PANTHER" id="PTHR12308">
    <property type="entry name" value="ANOCTAMIN"/>
    <property type="match status" value="1"/>
</dbReference>
<dbReference type="InterPro" id="IPR007632">
    <property type="entry name" value="Anoctamin"/>
</dbReference>
<dbReference type="Proteomes" id="UP000692954">
    <property type="component" value="Unassembled WGS sequence"/>
</dbReference>
<feature type="repeat" description="ANK" evidence="5">
    <location>
        <begin position="474"/>
        <end position="506"/>
    </location>
</feature>
<dbReference type="PANTHER" id="PTHR12308:SF73">
    <property type="entry name" value="ANOCTAMIN"/>
    <property type="match status" value="1"/>
</dbReference>
<dbReference type="EMBL" id="CAJJDN010000063">
    <property type="protein sequence ID" value="CAD8095052.1"/>
    <property type="molecule type" value="Genomic_DNA"/>
</dbReference>
<dbReference type="Pfam" id="PF13637">
    <property type="entry name" value="Ank_4"/>
    <property type="match status" value="1"/>
</dbReference>
<proteinExistence type="predicted"/>
<feature type="transmembrane region" description="Helical" evidence="8">
    <location>
        <begin position="1246"/>
        <end position="1269"/>
    </location>
</feature>
<dbReference type="GO" id="GO:0016020">
    <property type="term" value="C:membrane"/>
    <property type="evidence" value="ECO:0007669"/>
    <property type="project" value="UniProtKB-SubCell"/>
</dbReference>
<dbReference type="CDD" id="cd19757">
    <property type="entry name" value="Bbox1"/>
    <property type="match status" value="1"/>
</dbReference>
<dbReference type="InterPro" id="IPR002110">
    <property type="entry name" value="Ankyrin_rpt"/>
</dbReference>
<dbReference type="Pfam" id="PF00023">
    <property type="entry name" value="Ank"/>
    <property type="match status" value="1"/>
</dbReference>
<keyword evidence="2 8" id="KW-0812">Transmembrane</keyword>
<comment type="subcellular location">
    <subcellularLocation>
        <location evidence="1">Membrane</location>
        <topology evidence="1">Multi-pass membrane protein</topology>
    </subcellularLocation>
</comment>
<dbReference type="SMART" id="SM00248">
    <property type="entry name" value="ANK"/>
    <property type="match status" value="6"/>
</dbReference>